<evidence type="ECO:0000256" key="8">
    <source>
        <dbReference type="ARBA" id="ARBA00034120"/>
    </source>
</evidence>
<dbReference type="CDD" id="cd03487">
    <property type="entry name" value="RT_Bac_retron_II"/>
    <property type="match status" value="1"/>
</dbReference>
<keyword evidence="3" id="KW-0548">Nucleotidyltransferase</keyword>
<evidence type="ECO:0000259" key="10">
    <source>
        <dbReference type="PROSITE" id="PS50878"/>
    </source>
</evidence>
<comment type="catalytic activity">
    <reaction evidence="9">
        <text>DNA(n) + a 2'-deoxyribonucleoside 5'-triphosphate = DNA(n+1) + diphosphate</text>
        <dbReference type="Rhea" id="RHEA:22508"/>
        <dbReference type="Rhea" id="RHEA-COMP:17339"/>
        <dbReference type="Rhea" id="RHEA-COMP:17340"/>
        <dbReference type="ChEBI" id="CHEBI:33019"/>
        <dbReference type="ChEBI" id="CHEBI:61560"/>
        <dbReference type="ChEBI" id="CHEBI:173112"/>
        <dbReference type="EC" id="2.7.7.49"/>
    </reaction>
</comment>
<dbReference type="EC" id="2.7.7.49" evidence="1"/>
<dbReference type="InterPro" id="IPR000477">
    <property type="entry name" value="RT_dom"/>
</dbReference>
<evidence type="ECO:0000256" key="5">
    <source>
        <dbReference type="ARBA" id="ARBA00022842"/>
    </source>
</evidence>
<dbReference type="GO" id="GO:0046872">
    <property type="term" value="F:metal ion binding"/>
    <property type="evidence" value="ECO:0007669"/>
    <property type="project" value="UniProtKB-KW"/>
</dbReference>
<dbReference type="InterPro" id="IPR043502">
    <property type="entry name" value="DNA/RNA_pol_sf"/>
</dbReference>
<evidence type="ECO:0000256" key="9">
    <source>
        <dbReference type="ARBA" id="ARBA00048173"/>
    </source>
</evidence>
<dbReference type="PANTHER" id="PTHR34047:SF7">
    <property type="entry name" value="RNA-DIRECTED DNA POLYMERASE"/>
    <property type="match status" value="1"/>
</dbReference>
<protein>
    <recommendedName>
        <fullName evidence="1">RNA-directed DNA polymerase</fullName>
        <ecNumber evidence="1">2.7.7.49</ecNumber>
    </recommendedName>
</protein>
<comment type="similarity">
    <text evidence="8">Belongs to the bacterial reverse transcriptase family.</text>
</comment>
<keyword evidence="6 11" id="KW-0695">RNA-directed DNA polymerase</keyword>
<keyword evidence="12" id="KW-1185">Reference proteome</keyword>
<evidence type="ECO:0000313" key="11">
    <source>
        <dbReference type="EMBL" id="OES25275.1"/>
    </source>
</evidence>
<dbReference type="PROSITE" id="PS50878">
    <property type="entry name" value="RT_POL"/>
    <property type="match status" value="1"/>
</dbReference>
<accession>A0AB36FNM2</accession>
<dbReference type="InterPro" id="IPR051083">
    <property type="entry name" value="GrpII_Intron_Splice-Mob/Def"/>
</dbReference>
<keyword evidence="5" id="KW-0460">Magnesium</keyword>
<dbReference type="EMBL" id="MIPY01000052">
    <property type="protein sequence ID" value="OES25275.1"/>
    <property type="molecule type" value="Genomic_DNA"/>
</dbReference>
<evidence type="ECO:0000256" key="7">
    <source>
        <dbReference type="ARBA" id="ARBA00023118"/>
    </source>
</evidence>
<dbReference type="PANTHER" id="PTHR34047">
    <property type="entry name" value="NUCLEAR INTRON MATURASE 1, MITOCHONDRIAL-RELATED"/>
    <property type="match status" value="1"/>
</dbReference>
<evidence type="ECO:0000256" key="3">
    <source>
        <dbReference type="ARBA" id="ARBA00022695"/>
    </source>
</evidence>
<keyword evidence="2" id="KW-0808">Transferase</keyword>
<dbReference type="AlphaFoldDB" id="A0AB36FNM2"/>
<keyword evidence="7" id="KW-0051">Antiviral defense</keyword>
<name>A0AB36FNM2_ALTMA</name>
<keyword evidence="4" id="KW-0479">Metal-binding</keyword>
<dbReference type="GO" id="GO:0051607">
    <property type="term" value="P:defense response to virus"/>
    <property type="evidence" value="ECO:0007669"/>
    <property type="project" value="UniProtKB-KW"/>
</dbReference>
<dbReference type="SUPFAM" id="SSF56672">
    <property type="entry name" value="DNA/RNA polymerases"/>
    <property type="match status" value="1"/>
</dbReference>
<evidence type="ECO:0000256" key="1">
    <source>
        <dbReference type="ARBA" id="ARBA00012493"/>
    </source>
</evidence>
<dbReference type="InterPro" id="IPR043128">
    <property type="entry name" value="Rev_trsase/Diguanyl_cyclase"/>
</dbReference>
<organism evidence="11 12">
    <name type="scientific">Alteromonas macleodii</name>
    <name type="common">Pseudoalteromonas macleodii</name>
    <dbReference type="NCBI Taxonomy" id="28108"/>
    <lineage>
        <taxon>Bacteria</taxon>
        <taxon>Pseudomonadati</taxon>
        <taxon>Pseudomonadota</taxon>
        <taxon>Gammaproteobacteria</taxon>
        <taxon>Alteromonadales</taxon>
        <taxon>Alteromonadaceae</taxon>
        <taxon>Alteromonas/Salinimonas group</taxon>
        <taxon>Alteromonas</taxon>
    </lineage>
</organism>
<dbReference type="InterPro" id="IPR000123">
    <property type="entry name" value="Reverse_transcriptase_msDNA"/>
</dbReference>
<dbReference type="RefSeq" id="WP_081334048.1">
    <property type="nucleotide sequence ID" value="NZ_MIPW01000050.1"/>
</dbReference>
<dbReference type="GO" id="GO:0003723">
    <property type="term" value="F:RNA binding"/>
    <property type="evidence" value="ECO:0007669"/>
    <property type="project" value="InterPro"/>
</dbReference>
<comment type="caution">
    <text evidence="11">The sequence shown here is derived from an EMBL/GenBank/DDBJ whole genome shotgun (WGS) entry which is preliminary data.</text>
</comment>
<evidence type="ECO:0000256" key="2">
    <source>
        <dbReference type="ARBA" id="ARBA00022679"/>
    </source>
</evidence>
<evidence type="ECO:0000256" key="6">
    <source>
        <dbReference type="ARBA" id="ARBA00022918"/>
    </source>
</evidence>
<dbReference type="GO" id="GO:0003964">
    <property type="term" value="F:RNA-directed DNA polymerase activity"/>
    <property type="evidence" value="ECO:0007669"/>
    <property type="project" value="UniProtKB-KW"/>
</dbReference>
<dbReference type="PRINTS" id="PR00866">
    <property type="entry name" value="RNADNAPOLMS"/>
</dbReference>
<dbReference type="Proteomes" id="UP000095392">
    <property type="component" value="Unassembled WGS sequence"/>
</dbReference>
<evidence type="ECO:0000313" key="12">
    <source>
        <dbReference type="Proteomes" id="UP000095392"/>
    </source>
</evidence>
<proteinExistence type="inferred from homology"/>
<dbReference type="Pfam" id="PF00078">
    <property type="entry name" value="RVT_1"/>
    <property type="match status" value="1"/>
</dbReference>
<gene>
    <name evidence="11" type="ORF">BFV95_4486</name>
</gene>
<dbReference type="Gene3D" id="3.30.70.270">
    <property type="match status" value="1"/>
</dbReference>
<feature type="domain" description="Reverse transcriptase" evidence="10">
    <location>
        <begin position="65"/>
        <end position="288"/>
    </location>
</feature>
<reference evidence="11 12" key="1">
    <citation type="submission" date="2016-09" db="EMBL/GenBank/DDBJ databases">
        <title>Draft Genome Sequence of four Alteromonas macleodii strains isolated from copper coupons and grown long-term at elevated copper levels.</title>
        <authorList>
            <person name="Cusick K."/>
            <person name="Dale J."/>
            <person name="Little B."/>
            <person name="Biffinger J."/>
        </authorList>
    </citation>
    <scope>NUCLEOTIDE SEQUENCE [LARGE SCALE GENOMIC DNA]</scope>
    <source>
        <strain evidence="11 12">KCP01</strain>
    </source>
</reference>
<evidence type="ECO:0000256" key="4">
    <source>
        <dbReference type="ARBA" id="ARBA00022723"/>
    </source>
</evidence>
<sequence>MAAVLSSKPLESNYRLFEIRGVSLPLGLSWLTEGLIALCSIALQGLLIAMKTNASYRTFQEVFVSNFHNSLSFDDFLNLSVDKNIEVTQIKEREIVKPSERLKRILHFLAKNVFDYGIIATEVVFSYRKGVNVRDAVLPHSKNKFFFQTDISNFFSSITKPLVRNSIRNGLGSVPISDVHEYLDVILNLVSYKNGLPLGFPTSPAISNMCLLNFDKELLIQSNKLDVSYTRYADDIILSADNEEVLRKLAPMVSGLLQEFVGAEIKLNETKTRCLQKGQKVKLLGVVILPNGQISIDRADKVEIETLLHFYLTNDDKFLGYGLALKNKKTKNDKIITRENVISMLSGRLIGANAMAPEYLLKLRQKYGNTIIDMFLHKSAK</sequence>